<comment type="caution">
    <text evidence="5">The sequence shown here is derived from an EMBL/GenBank/DDBJ whole genome shotgun (WGS) entry which is preliminary data.</text>
</comment>
<evidence type="ECO:0000256" key="3">
    <source>
        <dbReference type="PROSITE-ProRule" id="PRU00335"/>
    </source>
</evidence>
<dbReference type="InterPro" id="IPR023772">
    <property type="entry name" value="DNA-bd_HTH_TetR-type_CS"/>
</dbReference>
<proteinExistence type="predicted"/>
<dbReference type="PROSITE" id="PS01081">
    <property type="entry name" value="HTH_TETR_1"/>
    <property type="match status" value="1"/>
</dbReference>
<dbReference type="Gene3D" id="1.10.357.10">
    <property type="entry name" value="Tetracycline Repressor, domain 2"/>
    <property type="match status" value="1"/>
</dbReference>
<dbReference type="InterPro" id="IPR001647">
    <property type="entry name" value="HTH_TetR"/>
</dbReference>
<organism evidence="5 6">
    <name type="scientific">Alkalicoccobacillus porphyridii</name>
    <dbReference type="NCBI Taxonomy" id="2597270"/>
    <lineage>
        <taxon>Bacteria</taxon>
        <taxon>Bacillati</taxon>
        <taxon>Bacillota</taxon>
        <taxon>Bacilli</taxon>
        <taxon>Bacillales</taxon>
        <taxon>Bacillaceae</taxon>
        <taxon>Alkalicoccobacillus</taxon>
    </lineage>
</organism>
<keyword evidence="6" id="KW-1185">Reference proteome</keyword>
<dbReference type="AlphaFoldDB" id="A0A554A420"/>
<evidence type="ECO:0000259" key="4">
    <source>
        <dbReference type="PROSITE" id="PS50977"/>
    </source>
</evidence>
<name>A0A554A420_9BACI</name>
<dbReference type="PRINTS" id="PR00455">
    <property type="entry name" value="HTHTETR"/>
</dbReference>
<dbReference type="EMBL" id="VLXZ01000001">
    <property type="protein sequence ID" value="TSB48427.1"/>
    <property type="molecule type" value="Genomic_DNA"/>
</dbReference>
<keyword evidence="1" id="KW-0678">Repressor</keyword>
<evidence type="ECO:0000256" key="1">
    <source>
        <dbReference type="ARBA" id="ARBA00022491"/>
    </source>
</evidence>
<feature type="DNA-binding region" description="H-T-H motif" evidence="3">
    <location>
        <begin position="30"/>
        <end position="49"/>
    </location>
</feature>
<accession>A0A554A420</accession>
<reference evidence="5 6" key="1">
    <citation type="submission" date="2019-07" db="EMBL/GenBank/DDBJ databases">
        <authorList>
            <person name="Park Y.J."/>
            <person name="Jeong S.E."/>
            <person name="Jung H.S."/>
        </authorList>
    </citation>
    <scope>NUCLEOTIDE SEQUENCE [LARGE SCALE GENOMIC DNA]</scope>
    <source>
        <strain evidence="6">P16(2019)</strain>
    </source>
</reference>
<evidence type="ECO:0000313" key="5">
    <source>
        <dbReference type="EMBL" id="TSB48427.1"/>
    </source>
</evidence>
<protein>
    <submittedName>
        <fullName evidence="5">TetR/AcrR family transcriptional regulator</fullName>
    </submittedName>
</protein>
<dbReference type="GO" id="GO:0003677">
    <property type="term" value="F:DNA binding"/>
    <property type="evidence" value="ECO:0007669"/>
    <property type="project" value="UniProtKB-UniRule"/>
</dbReference>
<sequence length="303" mass="36171">MERCQMSNRRQDVIESAHQVFSEKGYRAASVQNILDRSSISKGTLYKYFSSKSDIILAVFQWLNHKIEQARDEVLLYRDSKDLDTLKEQLVIEIEHLEEYKMFSLFQEIFFSDDIDLKQYIKQHQLYELKWLHQRLKDIFDEESSPYLLDCAVMMTGILHMHLRYYANTPPKPGMNSKVVVQYCMNRLVEFVHQVTIRNEQLLDPKLLDHWAPDQMKEEDMRKEILEDALFNLKQLISKHTSEDEQKKHKERLDFLNDELIQQAEPRTFLIDSILESLTIDSKQEWQKPLSEFKEAVSDFLKD</sequence>
<dbReference type="PANTHER" id="PTHR43479">
    <property type="entry name" value="ACREF/ENVCD OPERON REPRESSOR-RELATED"/>
    <property type="match status" value="1"/>
</dbReference>
<dbReference type="InterPro" id="IPR050624">
    <property type="entry name" value="HTH-type_Tx_Regulator"/>
</dbReference>
<keyword evidence="2 3" id="KW-0238">DNA-binding</keyword>
<dbReference type="PANTHER" id="PTHR43479:SF22">
    <property type="entry name" value="TRANSCRIPTIONAL REGULATOR, TETR FAMILY"/>
    <property type="match status" value="1"/>
</dbReference>
<dbReference type="InterPro" id="IPR009057">
    <property type="entry name" value="Homeodomain-like_sf"/>
</dbReference>
<dbReference type="Pfam" id="PF00440">
    <property type="entry name" value="TetR_N"/>
    <property type="match status" value="1"/>
</dbReference>
<feature type="domain" description="HTH tetR-type" evidence="4">
    <location>
        <begin position="7"/>
        <end position="67"/>
    </location>
</feature>
<dbReference type="SUPFAM" id="SSF46689">
    <property type="entry name" value="Homeodomain-like"/>
    <property type="match status" value="1"/>
</dbReference>
<dbReference type="PROSITE" id="PS50977">
    <property type="entry name" value="HTH_TETR_2"/>
    <property type="match status" value="1"/>
</dbReference>
<evidence type="ECO:0000256" key="2">
    <source>
        <dbReference type="ARBA" id="ARBA00023125"/>
    </source>
</evidence>
<dbReference type="OrthoDB" id="9812993at2"/>
<gene>
    <name evidence="5" type="ORF">FN960_02410</name>
</gene>
<dbReference type="Proteomes" id="UP000318521">
    <property type="component" value="Unassembled WGS sequence"/>
</dbReference>
<evidence type="ECO:0000313" key="6">
    <source>
        <dbReference type="Proteomes" id="UP000318521"/>
    </source>
</evidence>